<dbReference type="Gene3D" id="3.20.20.70">
    <property type="entry name" value="Aldolase class I"/>
    <property type="match status" value="1"/>
</dbReference>
<gene>
    <name evidence="5" type="primary">aroD</name>
    <name evidence="6" type="ORF">H0185_18320</name>
</gene>
<dbReference type="RefSeq" id="WP_221874942.1">
    <property type="nucleotide sequence ID" value="NZ_JACWFH010000026.1"/>
</dbReference>
<dbReference type="HAMAP" id="MF_00214">
    <property type="entry name" value="AroD"/>
    <property type="match status" value="1"/>
</dbReference>
<dbReference type="GO" id="GO:0003855">
    <property type="term" value="F:3-dehydroquinate dehydratase activity"/>
    <property type="evidence" value="ECO:0007669"/>
    <property type="project" value="UniProtKB-EC"/>
</dbReference>
<evidence type="ECO:0000256" key="3">
    <source>
        <dbReference type="ARBA" id="ARBA00023239"/>
    </source>
</evidence>
<dbReference type="CDD" id="cd00502">
    <property type="entry name" value="DHQase_I"/>
    <property type="match status" value="1"/>
</dbReference>
<keyword evidence="2 5" id="KW-0057">Aromatic amino acid biosynthesis</keyword>
<dbReference type="PROSITE" id="PS01028">
    <property type="entry name" value="DEHYDROQUINASE_I"/>
    <property type="match status" value="1"/>
</dbReference>
<dbReference type="PANTHER" id="PTHR43699:SF1">
    <property type="entry name" value="3-DEHYDROQUINATE DEHYDRATASE"/>
    <property type="match status" value="1"/>
</dbReference>
<dbReference type="Proteomes" id="UP000769780">
    <property type="component" value="Unassembled WGS sequence"/>
</dbReference>
<feature type="active site" description="Schiff-base intermediate with substrate" evidence="5">
    <location>
        <position position="171"/>
    </location>
</feature>
<dbReference type="SUPFAM" id="SSF51569">
    <property type="entry name" value="Aldolase"/>
    <property type="match status" value="1"/>
</dbReference>
<dbReference type="PANTHER" id="PTHR43699">
    <property type="entry name" value="3-DEHYDROQUINATE DEHYDRATASE"/>
    <property type="match status" value="1"/>
</dbReference>
<feature type="active site" description="Proton donor/acceptor" evidence="5">
    <location>
        <position position="144"/>
    </location>
</feature>
<dbReference type="InterPro" id="IPR013785">
    <property type="entry name" value="Aldolase_TIM"/>
</dbReference>
<name>A0ABS7K936_9BACI</name>
<dbReference type="EC" id="4.2.1.10" evidence="5"/>
<dbReference type="EMBL" id="JACWFH010000026">
    <property type="protein sequence ID" value="MBY0098723.1"/>
    <property type="molecule type" value="Genomic_DNA"/>
</dbReference>
<evidence type="ECO:0000256" key="4">
    <source>
        <dbReference type="ARBA" id="ARBA00023270"/>
    </source>
</evidence>
<proteinExistence type="inferred from homology"/>
<feature type="binding site" evidence="5">
    <location>
        <position position="237"/>
    </location>
    <ligand>
        <name>3-dehydroquinate</name>
        <dbReference type="ChEBI" id="CHEBI:32364"/>
    </ligand>
</feature>
<feature type="binding site" evidence="5">
    <location>
        <position position="83"/>
    </location>
    <ligand>
        <name>3-dehydroquinate</name>
        <dbReference type="ChEBI" id="CHEBI:32364"/>
    </ligand>
</feature>
<comment type="caution">
    <text evidence="6">The sequence shown here is derived from an EMBL/GenBank/DDBJ whole genome shotgun (WGS) entry which is preliminary data.</text>
</comment>
<keyword evidence="7" id="KW-1185">Reference proteome</keyword>
<evidence type="ECO:0000256" key="1">
    <source>
        <dbReference type="ARBA" id="ARBA00001864"/>
    </source>
</evidence>
<dbReference type="Pfam" id="PF01487">
    <property type="entry name" value="DHquinase_I"/>
    <property type="match status" value="1"/>
</dbReference>
<sequence>MKKTVRVKNVTIGEGTPKICVPMVGETVEQLVEEAKFLRTIDLDVIEWRVDFFKNVENFSKVIEALNEIQSIIPEIPLLFTFRTAKEGGERQITPEAYKALYIEVMETRMVDIIDLELFSLENDLKELIEMAHSHHIFVVLSNHDFLKTPSKKEILSRLRKAQELGGDLPKIAVMPKHPRDVLTLLEATMEMNENYADRPIITMSMAGKGMVTRIAGEVFGSALTFGAAKKTSAPGQLPVSQLREFLALMHRGL</sequence>
<evidence type="ECO:0000256" key="5">
    <source>
        <dbReference type="HAMAP-Rule" id="MF_00214"/>
    </source>
</evidence>
<comment type="pathway">
    <text evidence="5">Metabolic intermediate biosynthesis; chorismate biosynthesis; chorismate from D-erythrose 4-phosphate and phosphoenolpyruvate: step 3/7.</text>
</comment>
<comment type="catalytic activity">
    <reaction evidence="1 5">
        <text>3-dehydroquinate = 3-dehydroshikimate + H2O</text>
        <dbReference type="Rhea" id="RHEA:21096"/>
        <dbReference type="ChEBI" id="CHEBI:15377"/>
        <dbReference type="ChEBI" id="CHEBI:16630"/>
        <dbReference type="ChEBI" id="CHEBI:32364"/>
        <dbReference type="EC" id="4.2.1.10"/>
    </reaction>
</comment>
<comment type="subunit">
    <text evidence="5">Homodimer.</text>
</comment>
<comment type="caution">
    <text evidence="5">Lacks conserved residue(s) required for the propagation of feature annotation.</text>
</comment>
<dbReference type="NCBIfam" id="TIGR01093">
    <property type="entry name" value="aroD"/>
    <property type="match status" value="1"/>
</dbReference>
<reference evidence="6 7" key="1">
    <citation type="submission" date="2020-07" db="EMBL/GenBank/DDBJ databases">
        <title>Fungal Genomes of the International Space Station.</title>
        <authorList>
            <person name="Seuylemezian A."/>
            <person name="Singh N.K."/>
            <person name="Wood J."/>
            <person name="Venkateswaran K."/>
        </authorList>
    </citation>
    <scope>NUCLEOTIDE SEQUENCE [LARGE SCALE GENOMIC DNA]</scope>
    <source>
        <strain evidence="6 7">PL-B2</strain>
    </source>
</reference>
<feature type="binding site" evidence="5">
    <location>
        <begin position="47"/>
        <end position="49"/>
    </location>
    <ligand>
        <name>3-dehydroquinate</name>
        <dbReference type="ChEBI" id="CHEBI:32364"/>
    </ligand>
</feature>
<comment type="function">
    <text evidence="5">Involved in the third step of the chorismate pathway, which leads to the biosynthesis of aromatic amino acids. Catalyzes the cis-dehydration of 3-dehydroquinate (DHQ) and introduces the first double bond of the aromatic ring to yield 3-dehydroshikimate.</text>
</comment>
<protein>
    <recommendedName>
        <fullName evidence="5">3-dehydroquinate dehydratase</fullName>
        <shortName evidence="5">3-dehydroquinase</shortName>
        <ecNumber evidence="5">4.2.1.10</ecNumber>
    </recommendedName>
    <alternativeName>
        <fullName evidence="5">Type I DHQase</fullName>
    </alternativeName>
    <alternativeName>
        <fullName evidence="5">Type I dehydroquinase</fullName>
        <shortName evidence="5">DHQ1</shortName>
    </alternativeName>
</protein>
<dbReference type="InterPro" id="IPR050146">
    <property type="entry name" value="Type-I_3-dehydroquinase"/>
</dbReference>
<keyword evidence="3 5" id="KW-0456">Lyase</keyword>
<keyword evidence="5" id="KW-0028">Amino-acid biosynthesis</keyword>
<evidence type="ECO:0000313" key="7">
    <source>
        <dbReference type="Proteomes" id="UP000769780"/>
    </source>
</evidence>
<evidence type="ECO:0000256" key="2">
    <source>
        <dbReference type="ARBA" id="ARBA00023141"/>
    </source>
</evidence>
<keyword evidence="4 5" id="KW-0704">Schiff base</keyword>
<dbReference type="InterPro" id="IPR018508">
    <property type="entry name" value="3-dehydroquinate_DH_AS"/>
</dbReference>
<organism evidence="6 7">
    <name type="scientific">Mesobacillus maritimus</name>
    <dbReference type="NCBI Taxonomy" id="1643336"/>
    <lineage>
        <taxon>Bacteria</taxon>
        <taxon>Bacillati</taxon>
        <taxon>Bacillota</taxon>
        <taxon>Bacilli</taxon>
        <taxon>Bacillales</taxon>
        <taxon>Bacillaceae</taxon>
        <taxon>Mesobacillus</taxon>
    </lineage>
</organism>
<accession>A0ABS7K936</accession>
<feature type="binding site" evidence="5">
    <location>
        <position position="214"/>
    </location>
    <ligand>
        <name>3-dehydroquinate</name>
        <dbReference type="ChEBI" id="CHEBI:32364"/>
    </ligand>
</feature>
<dbReference type="InterPro" id="IPR001381">
    <property type="entry name" value="DHquinase_I"/>
</dbReference>
<evidence type="ECO:0000313" key="6">
    <source>
        <dbReference type="EMBL" id="MBY0098723.1"/>
    </source>
</evidence>
<comment type="similarity">
    <text evidence="5">Belongs to the type-I 3-dehydroquinase family.</text>
</comment>
<feature type="binding site" evidence="5">
    <location>
        <position position="233"/>
    </location>
    <ligand>
        <name>3-dehydroquinate</name>
        <dbReference type="ChEBI" id="CHEBI:32364"/>
    </ligand>
</feature>